<feature type="region of interest" description="Disordered" evidence="1">
    <location>
        <begin position="173"/>
        <end position="201"/>
    </location>
</feature>
<feature type="region of interest" description="Disordered" evidence="1">
    <location>
        <begin position="232"/>
        <end position="253"/>
    </location>
</feature>
<evidence type="ECO:0000256" key="1">
    <source>
        <dbReference type="SAM" id="MobiDB-lite"/>
    </source>
</evidence>
<organism evidence="2 3">
    <name type="scientific">Paragonimus westermani</name>
    <dbReference type="NCBI Taxonomy" id="34504"/>
    <lineage>
        <taxon>Eukaryota</taxon>
        <taxon>Metazoa</taxon>
        <taxon>Spiralia</taxon>
        <taxon>Lophotrochozoa</taxon>
        <taxon>Platyhelminthes</taxon>
        <taxon>Trematoda</taxon>
        <taxon>Digenea</taxon>
        <taxon>Plagiorchiida</taxon>
        <taxon>Troglotremata</taxon>
        <taxon>Troglotrematidae</taxon>
        <taxon>Paragonimus</taxon>
    </lineage>
</organism>
<proteinExistence type="predicted"/>
<feature type="compositionally biased region" description="Polar residues" evidence="1">
    <location>
        <begin position="232"/>
        <end position="245"/>
    </location>
</feature>
<dbReference type="Proteomes" id="UP000699462">
    <property type="component" value="Unassembled WGS sequence"/>
</dbReference>
<dbReference type="EMBL" id="JTDF01001085">
    <property type="protein sequence ID" value="KAF8570512.1"/>
    <property type="molecule type" value="Genomic_DNA"/>
</dbReference>
<keyword evidence="3" id="KW-1185">Reference proteome</keyword>
<comment type="caution">
    <text evidence="2">The sequence shown here is derived from an EMBL/GenBank/DDBJ whole genome shotgun (WGS) entry which is preliminary data.</text>
</comment>
<evidence type="ECO:0000313" key="3">
    <source>
        <dbReference type="Proteomes" id="UP000699462"/>
    </source>
</evidence>
<dbReference type="OrthoDB" id="6246334at2759"/>
<gene>
    <name evidence="2" type="ORF">P879_00213</name>
</gene>
<evidence type="ECO:0000313" key="2">
    <source>
        <dbReference type="EMBL" id="KAF8570512.1"/>
    </source>
</evidence>
<sequence length="253" mass="28807">MLFPQLKAVRAFRQRPYIEGEKHGVAALMHQKRQRLSRDALFQKQASEGLVSRGWTTDPVQSGVNMNCEEATASSFHSLTWNDTPIEQPLLATEYGKFDHIKEEEEEYYAEQLVETDEENREVDLRPYVELNRKSIEKYTELDVQHDIQKATPAVTKQTTRDPLIIQSDNTDREETAYAAHSTPTEESPTHMTYSRYGNGASQRRSIQVVKAFRAGIPSRLDLLNRSGLNSNERTVGRRSASSGLLNRRAAPI</sequence>
<feature type="compositionally biased region" description="Polar residues" evidence="1">
    <location>
        <begin position="182"/>
        <end position="193"/>
    </location>
</feature>
<accession>A0A8T0DTK6</accession>
<protein>
    <submittedName>
        <fullName evidence="2">Uncharacterized protein</fullName>
    </submittedName>
</protein>
<name>A0A8T0DTK6_9TREM</name>
<dbReference type="AlphaFoldDB" id="A0A8T0DTK6"/>
<reference evidence="2 3" key="1">
    <citation type="submission" date="2019-07" db="EMBL/GenBank/DDBJ databases">
        <title>Annotation for the trematode Paragonimus westermani.</title>
        <authorList>
            <person name="Choi Y.-J."/>
        </authorList>
    </citation>
    <scope>NUCLEOTIDE SEQUENCE [LARGE SCALE GENOMIC DNA]</scope>
    <source>
        <strain evidence="2">180907_Pwestermani</strain>
    </source>
</reference>